<dbReference type="NCBIfam" id="TIGR00244">
    <property type="entry name" value="transcriptional regulator NrdR"/>
    <property type="match status" value="1"/>
</dbReference>
<proteinExistence type="inferred from homology"/>
<dbReference type="PANTHER" id="PTHR30455">
    <property type="entry name" value="TRANSCRIPTIONAL REPRESSOR NRDR"/>
    <property type="match status" value="1"/>
</dbReference>
<comment type="function">
    <text evidence="7">Negatively regulates transcription of bacterial ribonucleotide reductase nrd genes and operons by binding to NrdR-boxes.</text>
</comment>
<dbReference type="GO" id="GO:0008270">
    <property type="term" value="F:zinc ion binding"/>
    <property type="evidence" value="ECO:0007669"/>
    <property type="project" value="UniProtKB-UniRule"/>
</dbReference>
<dbReference type="GO" id="GO:0005524">
    <property type="term" value="F:ATP binding"/>
    <property type="evidence" value="ECO:0007669"/>
    <property type="project" value="UniProtKB-UniRule"/>
</dbReference>
<evidence type="ECO:0000256" key="4">
    <source>
        <dbReference type="ARBA" id="ARBA00023015"/>
    </source>
</evidence>
<feature type="zinc finger region" evidence="7">
    <location>
        <begin position="7"/>
        <end position="38"/>
    </location>
</feature>
<dbReference type="Pfam" id="PF22811">
    <property type="entry name" value="Zn_ribbon_NrdR"/>
    <property type="match status" value="1"/>
</dbReference>
<keyword evidence="7" id="KW-0479">Metal-binding</keyword>
<keyword evidence="7" id="KW-0863">Zinc-finger</keyword>
<dbReference type="AlphaFoldDB" id="S5DQG5"/>
<evidence type="ECO:0000256" key="1">
    <source>
        <dbReference type="ARBA" id="ARBA00022491"/>
    </source>
</evidence>
<gene>
    <name evidence="7" type="primary">nrdR</name>
</gene>
<feature type="domain" description="ATP-cone" evidence="8">
    <location>
        <begin position="52"/>
        <end position="141"/>
    </location>
</feature>
<dbReference type="PANTHER" id="PTHR30455:SF2">
    <property type="entry name" value="TRANSCRIPTIONAL REPRESSOR NRDR"/>
    <property type="match status" value="1"/>
</dbReference>
<accession>S5DQG5</accession>
<keyword evidence="6 7" id="KW-0804">Transcription</keyword>
<dbReference type="InterPro" id="IPR005144">
    <property type="entry name" value="ATP-cone_dom"/>
</dbReference>
<evidence type="ECO:0000259" key="8">
    <source>
        <dbReference type="PROSITE" id="PS51161"/>
    </source>
</evidence>
<comment type="cofactor">
    <cofactor evidence="7">
        <name>Zn(2+)</name>
        <dbReference type="ChEBI" id="CHEBI:29105"/>
    </cofactor>
    <text evidence="7">Binds 1 zinc ion.</text>
</comment>
<evidence type="ECO:0000256" key="6">
    <source>
        <dbReference type="ARBA" id="ARBA00023163"/>
    </source>
</evidence>
<evidence type="ECO:0000313" key="9">
    <source>
        <dbReference type="EMBL" id="AGQ19110.1"/>
    </source>
</evidence>
<name>S5DQG5_9ACTN</name>
<dbReference type="EMBL" id="KC811123">
    <property type="protein sequence ID" value="AGQ19110.1"/>
    <property type="molecule type" value="Genomic_DNA"/>
</dbReference>
<evidence type="ECO:0000256" key="5">
    <source>
        <dbReference type="ARBA" id="ARBA00023125"/>
    </source>
</evidence>
<keyword evidence="3 7" id="KW-0067">ATP-binding</keyword>
<sequence length="149" mass="17237">MTLYMVCPYCNKEETNVIDSRKNTEGSSIRRRRECPKCDLRFTTYEKADIGLMVQKRSGEIQEFDYEKLYKGIENAFGGLDINDKKLKTLVDNIHNEIKTNGNKVKTEIIGETVLINLKETNKVAYLRFASVYKEFSDASDFEKEVAEL</sequence>
<dbReference type="InterPro" id="IPR055173">
    <property type="entry name" value="NrdR-like_N"/>
</dbReference>
<evidence type="ECO:0000256" key="7">
    <source>
        <dbReference type="HAMAP-Rule" id="MF_00440"/>
    </source>
</evidence>
<keyword evidence="1 7" id="KW-0678">Repressor</keyword>
<organism evidence="9">
    <name type="scientific">Candidatus Actinomarina minuta</name>
    <dbReference type="NCBI Taxonomy" id="1389454"/>
    <lineage>
        <taxon>Bacteria</taxon>
        <taxon>Bacillati</taxon>
        <taxon>Actinomycetota</taxon>
        <taxon>Actinomycetes</taxon>
        <taxon>Candidatus Actinomarinidae</taxon>
        <taxon>Candidatus Actinomarinales</taxon>
        <taxon>Candidatus Actinomarineae</taxon>
        <taxon>Candidatus Actinomarinaceae</taxon>
        <taxon>Candidatus Actinomarina</taxon>
    </lineage>
</organism>
<evidence type="ECO:0000256" key="3">
    <source>
        <dbReference type="ARBA" id="ARBA00022840"/>
    </source>
</evidence>
<dbReference type="Pfam" id="PF03477">
    <property type="entry name" value="ATP-cone"/>
    <property type="match status" value="1"/>
</dbReference>
<dbReference type="GO" id="GO:0045892">
    <property type="term" value="P:negative regulation of DNA-templated transcription"/>
    <property type="evidence" value="ECO:0007669"/>
    <property type="project" value="UniProtKB-UniRule"/>
</dbReference>
<reference evidence="9" key="1">
    <citation type="journal article" date="2013" name="Sci. Rep.">
        <title>Metagenomics uncovers a new group of low GC and ultra-small marine Actinobacteria.</title>
        <authorList>
            <person name="Ghai R."/>
            <person name="Mizuno C.M."/>
            <person name="Picazo A."/>
            <person name="Camacho A."/>
            <person name="Rodriguez-Valera F."/>
        </authorList>
    </citation>
    <scope>NUCLEOTIDE SEQUENCE</scope>
</reference>
<keyword evidence="4 7" id="KW-0805">Transcription regulation</keyword>
<dbReference type="InterPro" id="IPR003796">
    <property type="entry name" value="RNR_NrdR-like"/>
</dbReference>
<keyword evidence="2 7" id="KW-0547">Nucleotide-binding</keyword>
<evidence type="ECO:0000256" key="2">
    <source>
        <dbReference type="ARBA" id="ARBA00022741"/>
    </source>
</evidence>
<dbReference type="HAMAP" id="MF_00440">
    <property type="entry name" value="NrdR"/>
    <property type="match status" value="1"/>
</dbReference>
<comment type="similarity">
    <text evidence="7">Belongs to the NrdR family.</text>
</comment>
<dbReference type="GO" id="GO:0003677">
    <property type="term" value="F:DNA binding"/>
    <property type="evidence" value="ECO:0007669"/>
    <property type="project" value="UniProtKB-KW"/>
</dbReference>
<keyword evidence="5 7" id="KW-0238">DNA-binding</keyword>
<protein>
    <recommendedName>
        <fullName evidence="7">Transcriptional repressor NrdR</fullName>
    </recommendedName>
</protein>
<dbReference type="PROSITE" id="PS51161">
    <property type="entry name" value="ATP_CONE"/>
    <property type="match status" value="1"/>
</dbReference>
<keyword evidence="7" id="KW-0862">Zinc</keyword>